<feature type="region of interest" description="Disordered" evidence="1">
    <location>
        <begin position="338"/>
        <end position="435"/>
    </location>
</feature>
<organism evidence="4 5">
    <name type="scientific">Phrynocephalus forsythii</name>
    <dbReference type="NCBI Taxonomy" id="171643"/>
    <lineage>
        <taxon>Eukaryota</taxon>
        <taxon>Metazoa</taxon>
        <taxon>Chordata</taxon>
        <taxon>Craniata</taxon>
        <taxon>Vertebrata</taxon>
        <taxon>Euteleostomi</taxon>
        <taxon>Lepidosauria</taxon>
        <taxon>Squamata</taxon>
        <taxon>Bifurcata</taxon>
        <taxon>Unidentata</taxon>
        <taxon>Episquamata</taxon>
        <taxon>Toxicofera</taxon>
        <taxon>Iguania</taxon>
        <taxon>Acrodonta</taxon>
        <taxon>Agamidae</taxon>
        <taxon>Agaminae</taxon>
        <taxon>Phrynocephalus</taxon>
    </lineage>
</organism>
<dbReference type="InterPro" id="IPR007110">
    <property type="entry name" value="Ig-like_dom"/>
</dbReference>
<comment type="caution">
    <text evidence="4">The sequence shown here is derived from an EMBL/GenBank/DDBJ whole genome shotgun (WGS) entry which is preliminary data.</text>
</comment>
<keyword evidence="5" id="KW-1185">Reference proteome</keyword>
<feature type="domain" description="Ig-like" evidence="3">
    <location>
        <begin position="24"/>
        <end position="132"/>
    </location>
</feature>
<name>A0A9Q0XGW3_9SAUR</name>
<dbReference type="InterPro" id="IPR003599">
    <property type="entry name" value="Ig_sub"/>
</dbReference>
<dbReference type="EMBL" id="JAPFRF010000012">
    <property type="protein sequence ID" value="KAJ7313895.1"/>
    <property type="molecule type" value="Genomic_DNA"/>
</dbReference>
<keyword evidence="2" id="KW-0812">Transmembrane</keyword>
<evidence type="ECO:0000259" key="3">
    <source>
        <dbReference type="PROSITE" id="PS50835"/>
    </source>
</evidence>
<proteinExistence type="predicted"/>
<dbReference type="Proteomes" id="UP001142489">
    <property type="component" value="Unassembled WGS sequence"/>
</dbReference>
<evidence type="ECO:0000256" key="1">
    <source>
        <dbReference type="SAM" id="MobiDB-lite"/>
    </source>
</evidence>
<dbReference type="PANTHER" id="PTHR16674">
    <property type="entry name" value="B-LYMPHOCYTE ANTIGEN CD19"/>
    <property type="match status" value="1"/>
</dbReference>
<dbReference type="AlphaFoldDB" id="A0A9Q0XGW3"/>
<evidence type="ECO:0000313" key="5">
    <source>
        <dbReference type="Proteomes" id="UP001142489"/>
    </source>
</evidence>
<dbReference type="PANTHER" id="PTHR16674:SF2">
    <property type="entry name" value="B-LYMPHOCYTE ANTIGEN CD19"/>
    <property type="match status" value="1"/>
</dbReference>
<dbReference type="GO" id="GO:0050853">
    <property type="term" value="P:B cell receptor signaling pathway"/>
    <property type="evidence" value="ECO:0007669"/>
    <property type="project" value="TreeGrafter"/>
</dbReference>
<gene>
    <name evidence="4" type="ORF">JRQ81_005678</name>
</gene>
<dbReference type="InterPro" id="IPR013783">
    <property type="entry name" value="Ig-like_fold"/>
</dbReference>
<dbReference type="SMART" id="SM00409">
    <property type="entry name" value="IG"/>
    <property type="match status" value="1"/>
</dbReference>
<dbReference type="InterPro" id="IPR036179">
    <property type="entry name" value="Ig-like_dom_sf"/>
</dbReference>
<dbReference type="GO" id="GO:0009897">
    <property type="term" value="C:external side of plasma membrane"/>
    <property type="evidence" value="ECO:0007669"/>
    <property type="project" value="TreeGrafter"/>
</dbReference>
<protein>
    <recommendedName>
        <fullName evidence="3">Ig-like domain-containing protein</fullName>
    </recommendedName>
</protein>
<keyword evidence="2" id="KW-1133">Transmembrane helix</keyword>
<dbReference type="OrthoDB" id="9449216at2759"/>
<dbReference type="PROSITE" id="PS50835">
    <property type="entry name" value="IG_LIKE"/>
    <property type="match status" value="1"/>
</dbReference>
<feature type="region of interest" description="Disordered" evidence="1">
    <location>
        <begin position="230"/>
        <end position="268"/>
    </location>
</feature>
<dbReference type="InterPro" id="IPR042341">
    <property type="entry name" value="CD19"/>
</dbReference>
<evidence type="ECO:0000256" key="2">
    <source>
        <dbReference type="SAM" id="Phobius"/>
    </source>
</evidence>
<keyword evidence="2" id="KW-0472">Membrane</keyword>
<sequence length="435" mass="48840">MLTCTLNGVSGTNYTTQNRTDENPKEHEYYGNDTDGDLEELAQTEVGLKLFPCDAPTSSNWTEGSLHWIRHNLMSRKETVLMNITIRRSSRFGLSMRSNAIFLIIPSVMSKDAGTYTCQGKNQKHSFQLEVTAKSNWILGDQHWIIWTVALGCTVVCVSSVLCFWWLKRVAHAHKKQMKKRIHGGRYFDAKRKKGHVSNGIPLPPAKQDATDDFSYENVIQDMGPRSGRQLLQKGKILPNHVNMEDEEEYENPDSETELKSDDGDNYENTQEEMKQEDVILNGDQLYENKTQEGPKILTQDLLDEADGENYENLENETSFSSGAARLIAGLRLQLDLDPQVDKQDGSSEASTGSQSYEEMNGSLSPSAMKSLLHPNTSNEEDGDSYENMESPNNFISRKEGNVDRSAKDEVFNSTWPNLSSPPAPNHKGGLLCSD</sequence>
<feature type="transmembrane region" description="Helical" evidence="2">
    <location>
        <begin position="144"/>
        <end position="167"/>
    </location>
</feature>
<dbReference type="GO" id="GO:0050864">
    <property type="term" value="P:regulation of B cell activation"/>
    <property type="evidence" value="ECO:0007669"/>
    <property type="project" value="InterPro"/>
</dbReference>
<reference evidence="4" key="1">
    <citation type="journal article" date="2023" name="DNA Res.">
        <title>Chromosome-level genome assembly of Phrynocephalus forsythii using third-generation DNA sequencing and Hi-C analysis.</title>
        <authorList>
            <person name="Qi Y."/>
            <person name="Zhao W."/>
            <person name="Zhao Y."/>
            <person name="Niu C."/>
            <person name="Cao S."/>
            <person name="Zhang Y."/>
        </authorList>
    </citation>
    <scope>NUCLEOTIDE SEQUENCE</scope>
    <source>
        <tissue evidence="4">Muscle</tissue>
    </source>
</reference>
<dbReference type="GO" id="GO:0002322">
    <property type="term" value="P:B cell proliferation involved in immune response"/>
    <property type="evidence" value="ECO:0007669"/>
    <property type="project" value="InterPro"/>
</dbReference>
<feature type="compositionally biased region" description="Polar residues" evidence="1">
    <location>
        <begin position="347"/>
        <end position="378"/>
    </location>
</feature>
<dbReference type="SUPFAM" id="SSF48726">
    <property type="entry name" value="Immunoglobulin"/>
    <property type="match status" value="1"/>
</dbReference>
<dbReference type="Gene3D" id="2.60.40.10">
    <property type="entry name" value="Immunoglobulins"/>
    <property type="match status" value="1"/>
</dbReference>
<feature type="compositionally biased region" description="Acidic residues" evidence="1">
    <location>
        <begin position="245"/>
        <end position="256"/>
    </location>
</feature>
<accession>A0A9Q0XGW3</accession>
<evidence type="ECO:0000313" key="4">
    <source>
        <dbReference type="EMBL" id="KAJ7313895.1"/>
    </source>
</evidence>
<feature type="compositionally biased region" description="Basic and acidic residues" evidence="1">
    <location>
        <begin position="397"/>
        <end position="411"/>
    </location>
</feature>